<dbReference type="Gene3D" id="1.25.40.20">
    <property type="entry name" value="Ankyrin repeat-containing domain"/>
    <property type="match status" value="1"/>
</dbReference>
<feature type="domain" description="DUF6438" evidence="1">
    <location>
        <begin position="49"/>
        <end position="180"/>
    </location>
</feature>
<evidence type="ECO:0000259" key="1">
    <source>
        <dbReference type="Pfam" id="PF20033"/>
    </source>
</evidence>
<keyword evidence="3" id="KW-1185">Reference proteome</keyword>
<reference evidence="3" key="1">
    <citation type="submission" date="2016-10" db="EMBL/GenBank/DDBJ databases">
        <authorList>
            <person name="Varghese N."/>
            <person name="Submissions S."/>
        </authorList>
    </citation>
    <scope>NUCLEOTIDE SEQUENCE [LARGE SCALE GENOMIC DNA]</scope>
    <source>
        <strain evidence="3">UNC178MFTsu3.1</strain>
    </source>
</reference>
<dbReference type="SUPFAM" id="SSF48403">
    <property type="entry name" value="Ankyrin repeat"/>
    <property type="match status" value="1"/>
</dbReference>
<dbReference type="EMBL" id="FONH01000022">
    <property type="protein sequence ID" value="SFF50952.1"/>
    <property type="molecule type" value="Genomic_DNA"/>
</dbReference>
<dbReference type="Proteomes" id="UP000199477">
    <property type="component" value="Unassembled WGS sequence"/>
</dbReference>
<name>A0A1I2J825_9GAMM</name>
<organism evidence="2 3">
    <name type="scientific">Dyella marensis</name>
    <dbReference type="NCBI Taxonomy" id="500610"/>
    <lineage>
        <taxon>Bacteria</taxon>
        <taxon>Pseudomonadati</taxon>
        <taxon>Pseudomonadota</taxon>
        <taxon>Gammaproteobacteria</taxon>
        <taxon>Lysobacterales</taxon>
        <taxon>Rhodanobacteraceae</taxon>
        <taxon>Dyella</taxon>
    </lineage>
</organism>
<proteinExistence type="predicted"/>
<dbReference type="Pfam" id="PF20033">
    <property type="entry name" value="DUF6438"/>
    <property type="match status" value="1"/>
</dbReference>
<sequence length="458" mass="49060">MDARPGNDSGESMAVSSSRFSGLLKAGCLLAIAVTIHPKAMAAGQEHIEITLTRSACYGSCPAYQVTIHGDGLVHFTTGTSPVDAVDAVHRRFARARGVLLPGTHEDRIQPEAVQALARQFEAADFWQLKDEYRARVSDSPTKVVTLAVADRKKTVIDYVGTEAGMPKAVKELEEAIDRLAGTDRWVNGTADLIPWLEKTHFDFHSNQAAVLAVDAEATHADEATVIALIERGAPLDQTALPSMPLPGNAEVAGISLIEDSIRRGHAEVFKRMVKGGWLDRLGKAKAAASFADLAAGCSPAMVDAAADAGVDIDFAVSHPSQDKDEPQERTALAMLEDWGCTQNEAARLPTAERLLARGANPNHRDSLGRTPLYGVHRLDVLNLLLAHGADATAKSKDGNSMLFGSWDEAVILRLLQAGASPRGRYGDDGRTLAQMAKAQNMASVTKWLAAHPGAYRR</sequence>
<accession>A0A1I2J825</accession>
<evidence type="ECO:0000313" key="2">
    <source>
        <dbReference type="EMBL" id="SFF50952.1"/>
    </source>
</evidence>
<dbReference type="InterPro" id="IPR045497">
    <property type="entry name" value="DUF6438"/>
</dbReference>
<dbReference type="InterPro" id="IPR036770">
    <property type="entry name" value="Ankyrin_rpt-contain_sf"/>
</dbReference>
<dbReference type="AlphaFoldDB" id="A0A1I2J825"/>
<dbReference type="STRING" id="500610.SAMN02799615_03904"/>
<evidence type="ECO:0000313" key="3">
    <source>
        <dbReference type="Proteomes" id="UP000199477"/>
    </source>
</evidence>
<protein>
    <recommendedName>
        <fullName evidence="1">DUF6438 domain-containing protein</fullName>
    </recommendedName>
</protein>
<gene>
    <name evidence="2" type="ORF">SAMN02799615_03904</name>
</gene>